<dbReference type="RefSeq" id="WP_179372534.1">
    <property type="nucleotide sequence ID" value="NZ_CP026995.1"/>
</dbReference>
<evidence type="ECO:0000256" key="3">
    <source>
        <dbReference type="ARBA" id="ARBA00022692"/>
    </source>
</evidence>
<keyword evidence="4 6" id="KW-1133">Transmembrane helix</keyword>
<evidence type="ECO:0000256" key="4">
    <source>
        <dbReference type="ARBA" id="ARBA00022989"/>
    </source>
</evidence>
<dbReference type="KEGG" id="nue:C5F50_04755"/>
<sequence>MEQFLEFAVLVIAISASGVMAPGPLFAANISYGLREGARSGIKMAIGHSIVEFPLIILLGVGVFSLEIFPEFRTIISILGAITLFVFAILQIKTVFSKKEISEIRPKQSPLITGILLSALNPFFIIWWVTIGFKLISDAMLIWAFAGILILFALHIWMDFAWLGIVSFLASKSSMILSNKNYKILMVSLSFVLVYFGIIFLMDTVY</sequence>
<name>A0A7D5R733_9ARCH</name>
<dbReference type="PANTHER" id="PTHR38825">
    <property type="entry name" value="LYSINE EXPORTER PROTEIN (LYSE/YGGA)"/>
    <property type="match status" value="1"/>
</dbReference>
<dbReference type="Proteomes" id="UP000509478">
    <property type="component" value="Chromosome"/>
</dbReference>
<evidence type="ECO:0000256" key="6">
    <source>
        <dbReference type="SAM" id="Phobius"/>
    </source>
</evidence>
<evidence type="ECO:0000256" key="2">
    <source>
        <dbReference type="ARBA" id="ARBA00022475"/>
    </source>
</evidence>
<dbReference type="EMBL" id="CP026995">
    <property type="protein sequence ID" value="QLH06459.1"/>
    <property type="molecule type" value="Genomic_DNA"/>
</dbReference>
<dbReference type="Pfam" id="PF01810">
    <property type="entry name" value="LysE"/>
    <property type="match status" value="1"/>
</dbReference>
<feature type="transmembrane region" description="Helical" evidence="6">
    <location>
        <begin position="182"/>
        <end position="202"/>
    </location>
</feature>
<dbReference type="OrthoDB" id="121309at2157"/>
<reference evidence="7 8" key="1">
    <citation type="submission" date="2018-02" db="EMBL/GenBank/DDBJ databases">
        <title>Complete genome of Nitrosopumilus ureaphilus PS0.</title>
        <authorList>
            <person name="Qin W."/>
            <person name="Zheng Y."/>
            <person name="Stahl D.A."/>
        </authorList>
    </citation>
    <scope>NUCLEOTIDE SEQUENCE [LARGE SCALE GENOMIC DNA]</scope>
    <source>
        <strain evidence="7 8">PS0</strain>
    </source>
</reference>
<dbReference type="GeneID" id="56067355"/>
<feature type="transmembrane region" description="Helical" evidence="6">
    <location>
        <begin position="72"/>
        <end position="90"/>
    </location>
</feature>
<comment type="subcellular location">
    <subcellularLocation>
        <location evidence="1">Cell membrane</location>
        <topology evidence="1">Multi-pass membrane protein</topology>
    </subcellularLocation>
</comment>
<keyword evidence="2" id="KW-1003">Cell membrane</keyword>
<evidence type="ECO:0000313" key="8">
    <source>
        <dbReference type="Proteomes" id="UP000509478"/>
    </source>
</evidence>
<dbReference type="GO" id="GO:0006865">
    <property type="term" value="P:amino acid transport"/>
    <property type="evidence" value="ECO:0007669"/>
    <property type="project" value="InterPro"/>
</dbReference>
<feature type="transmembrane region" description="Helical" evidence="6">
    <location>
        <begin position="6"/>
        <end position="32"/>
    </location>
</feature>
<keyword evidence="3 6" id="KW-0812">Transmembrane</keyword>
<gene>
    <name evidence="7" type="ORF">C5F50_04755</name>
</gene>
<feature type="transmembrane region" description="Helical" evidence="6">
    <location>
        <begin position="111"/>
        <end position="129"/>
    </location>
</feature>
<protein>
    <submittedName>
        <fullName evidence="7">Lysine transporter LysE</fullName>
    </submittedName>
</protein>
<dbReference type="GO" id="GO:0005886">
    <property type="term" value="C:plasma membrane"/>
    <property type="evidence" value="ECO:0007669"/>
    <property type="project" value="UniProtKB-SubCell"/>
</dbReference>
<dbReference type="PANTHER" id="PTHR38825:SF1">
    <property type="entry name" value="TRANSPORTER, LYSE FAMILY"/>
    <property type="match status" value="1"/>
</dbReference>
<feature type="transmembrane region" description="Helical" evidence="6">
    <location>
        <begin position="44"/>
        <end position="66"/>
    </location>
</feature>
<evidence type="ECO:0000256" key="5">
    <source>
        <dbReference type="ARBA" id="ARBA00023136"/>
    </source>
</evidence>
<feature type="transmembrane region" description="Helical" evidence="6">
    <location>
        <begin position="141"/>
        <end position="170"/>
    </location>
</feature>
<accession>A0A7D5R733</accession>
<keyword evidence="5 6" id="KW-0472">Membrane</keyword>
<keyword evidence="8" id="KW-1185">Reference proteome</keyword>
<dbReference type="AlphaFoldDB" id="A0A7D5R733"/>
<evidence type="ECO:0000256" key="1">
    <source>
        <dbReference type="ARBA" id="ARBA00004651"/>
    </source>
</evidence>
<dbReference type="InterPro" id="IPR001123">
    <property type="entry name" value="LeuE-type"/>
</dbReference>
<organism evidence="7 8">
    <name type="scientific">Nitrosopumilus ureiphilus</name>
    <dbReference type="NCBI Taxonomy" id="1470067"/>
    <lineage>
        <taxon>Archaea</taxon>
        <taxon>Nitrososphaerota</taxon>
        <taxon>Nitrososphaeria</taxon>
        <taxon>Nitrosopumilales</taxon>
        <taxon>Nitrosopumilaceae</taxon>
        <taxon>Nitrosopumilus</taxon>
    </lineage>
</organism>
<proteinExistence type="predicted"/>
<evidence type="ECO:0000313" key="7">
    <source>
        <dbReference type="EMBL" id="QLH06459.1"/>
    </source>
</evidence>